<dbReference type="PANTHER" id="PTHR12788">
    <property type="entry name" value="PROTEIN-TYROSINE SULFOTRANSFERASE 2"/>
    <property type="match status" value="1"/>
</dbReference>
<keyword evidence="1" id="KW-0808">Transferase</keyword>
<dbReference type="SUPFAM" id="SSF48452">
    <property type="entry name" value="TPR-like"/>
    <property type="match status" value="1"/>
</dbReference>
<accession>A0ABR9CL72</accession>
<dbReference type="InterPro" id="IPR026634">
    <property type="entry name" value="TPST-like"/>
</dbReference>
<dbReference type="Pfam" id="PF13414">
    <property type="entry name" value="TPR_11"/>
    <property type="match status" value="1"/>
</dbReference>
<keyword evidence="2" id="KW-0802">TPR repeat</keyword>
<dbReference type="Gene3D" id="3.40.50.300">
    <property type="entry name" value="P-loop containing nucleotide triphosphate hydrolases"/>
    <property type="match status" value="1"/>
</dbReference>
<sequence length="557" mass="62439">MTQATHRLAAEALALQHAGQIDAALPLFREVLKLDPSHAQANFSIGIATYQAGDLRTALTHLAIAAEKAPKHPQAQQLFGLALMNSGDYPGARAALRKAVNLSPDNSDIHAHMGDLHRLRHKPVLSRQSYEKALALDPVNGYALVGMGQLEISIGNIDQATEWFTKAVKAGKELPTALHRLAFTKQHETRPTELDLIEKLLKNSQIDANPAAKAELNWAAGKIYYDLGDTAHASDHFRTARRIHYAPFDIAAYKERLAFLRETFDRRFFEDRAGMGTNSTKPIFIFGMPRSGTTLAEQILARHSDVASGGEQRFFRHFQNDFGMLARPGSALQARLQAMGKTEFRILAQRYIEDLKAVSSRTRHVTDKMPHNFEMLWLMAVLFPKASYIHCVRSPADTCVSLLSHAMSPAHNYCRTQTTVGAYYREYMTLMEHWKEVLPLEIRDLSYERLVHDQIEQSRSLVEHCGLDWQDACLEFYKGDAPVTTISDTQVRRPIFLSSVGRWIRHKAYLGDLLEALGPHAPSETSQDTGHRTSSVETGPVANDRHPQQETIACNFS</sequence>
<dbReference type="Pfam" id="PF13432">
    <property type="entry name" value="TPR_16"/>
    <property type="match status" value="1"/>
</dbReference>
<dbReference type="SUPFAM" id="SSF52540">
    <property type="entry name" value="P-loop containing nucleoside triphosphate hydrolases"/>
    <property type="match status" value="1"/>
</dbReference>
<dbReference type="EMBL" id="JACYXI010000003">
    <property type="protein sequence ID" value="MBD8891414.1"/>
    <property type="molecule type" value="Genomic_DNA"/>
</dbReference>
<evidence type="ECO:0000256" key="3">
    <source>
        <dbReference type="SAM" id="MobiDB-lite"/>
    </source>
</evidence>
<evidence type="ECO:0000256" key="1">
    <source>
        <dbReference type="ARBA" id="ARBA00022679"/>
    </source>
</evidence>
<feature type="repeat" description="TPR" evidence="2">
    <location>
        <begin position="5"/>
        <end position="38"/>
    </location>
</feature>
<name>A0ABR9CL72_9HYPH</name>
<protein>
    <submittedName>
        <fullName evidence="4">Sulfotransferase</fullName>
    </submittedName>
</protein>
<dbReference type="Proteomes" id="UP000632063">
    <property type="component" value="Unassembled WGS sequence"/>
</dbReference>
<evidence type="ECO:0000256" key="2">
    <source>
        <dbReference type="PROSITE-ProRule" id="PRU00339"/>
    </source>
</evidence>
<proteinExistence type="predicted"/>
<dbReference type="Pfam" id="PF13469">
    <property type="entry name" value="Sulfotransfer_3"/>
    <property type="match status" value="1"/>
</dbReference>
<evidence type="ECO:0000313" key="5">
    <source>
        <dbReference type="Proteomes" id="UP000632063"/>
    </source>
</evidence>
<organism evidence="4 5">
    <name type="scientific">Roseibium litorale</name>
    <dbReference type="NCBI Taxonomy" id="2803841"/>
    <lineage>
        <taxon>Bacteria</taxon>
        <taxon>Pseudomonadati</taxon>
        <taxon>Pseudomonadota</taxon>
        <taxon>Alphaproteobacteria</taxon>
        <taxon>Hyphomicrobiales</taxon>
        <taxon>Stappiaceae</taxon>
        <taxon>Roseibium</taxon>
    </lineage>
</organism>
<dbReference type="RefSeq" id="WP_192147542.1">
    <property type="nucleotide sequence ID" value="NZ_JACYXI010000003.1"/>
</dbReference>
<dbReference type="PANTHER" id="PTHR12788:SF10">
    <property type="entry name" value="PROTEIN-TYROSINE SULFOTRANSFERASE"/>
    <property type="match status" value="1"/>
</dbReference>
<feature type="region of interest" description="Disordered" evidence="3">
    <location>
        <begin position="520"/>
        <end position="557"/>
    </location>
</feature>
<dbReference type="InterPro" id="IPR011990">
    <property type="entry name" value="TPR-like_helical_dom_sf"/>
</dbReference>
<reference evidence="5" key="1">
    <citation type="submission" date="2020-09" db="EMBL/GenBank/DDBJ databases">
        <title>The genome sequence of strain Labrenzia suaedae 4C16A.</title>
        <authorList>
            <person name="Liu Y."/>
        </authorList>
    </citation>
    <scope>NUCLEOTIDE SEQUENCE [LARGE SCALE GENOMIC DNA]</scope>
    <source>
        <strain evidence="5">4C16A</strain>
    </source>
</reference>
<feature type="repeat" description="TPR" evidence="2">
    <location>
        <begin position="73"/>
        <end position="106"/>
    </location>
</feature>
<dbReference type="SMART" id="SM00028">
    <property type="entry name" value="TPR"/>
    <property type="match status" value="6"/>
</dbReference>
<evidence type="ECO:0000313" key="4">
    <source>
        <dbReference type="EMBL" id="MBD8891414.1"/>
    </source>
</evidence>
<dbReference type="PROSITE" id="PS50005">
    <property type="entry name" value="TPR"/>
    <property type="match status" value="2"/>
</dbReference>
<gene>
    <name evidence="4" type="ORF">IG616_07645</name>
</gene>
<dbReference type="InterPro" id="IPR019734">
    <property type="entry name" value="TPR_rpt"/>
</dbReference>
<reference evidence="4 5" key="2">
    <citation type="journal article" date="2021" name="Int. J. Syst. Evol. Microbiol.">
        <title>Roseibium litorale sp. nov., isolated from a tidal flat sediment and proposal for the reclassification of Labrenzia polysiphoniae as Roseibium polysiphoniae comb. nov.</title>
        <authorList>
            <person name="Liu Y."/>
            <person name="Pei T."/>
            <person name="Du J."/>
            <person name="Chao M."/>
            <person name="Deng M.R."/>
            <person name="Zhu H."/>
        </authorList>
    </citation>
    <scope>NUCLEOTIDE SEQUENCE [LARGE SCALE GENOMIC DNA]</scope>
    <source>
        <strain evidence="4 5">4C16A</strain>
    </source>
</reference>
<dbReference type="Gene3D" id="1.25.40.10">
    <property type="entry name" value="Tetratricopeptide repeat domain"/>
    <property type="match status" value="2"/>
</dbReference>
<dbReference type="InterPro" id="IPR027417">
    <property type="entry name" value="P-loop_NTPase"/>
</dbReference>
<comment type="caution">
    <text evidence="4">The sequence shown here is derived from an EMBL/GenBank/DDBJ whole genome shotgun (WGS) entry which is preliminary data.</text>
</comment>
<keyword evidence="5" id="KW-1185">Reference proteome</keyword>
<feature type="compositionally biased region" description="Polar residues" evidence="3">
    <location>
        <begin position="523"/>
        <end position="537"/>
    </location>
</feature>